<evidence type="ECO:0000313" key="1">
    <source>
        <dbReference type="EMBL" id="KAJ3491743.1"/>
    </source>
</evidence>
<name>A0ACC1QUQ4_9HYPO</name>
<evidence type="ECO:0000313" key="2">
    <source>
        <dbReference type="Proteomes" id="UP001148737"/>
    </source>
</evidence>
<protein>
    <submittedName>
        <fullName evidence="1">Uncharacterized protein</fullName>
    </submittedName>
</protein>
<dbReference type="Proteomes" id="UP001148737">
    <property type="component" value="Unassembled WGS sequence"/>
</dbReference>
<organism evidence="1 2">
    <name type="scientific">Lecanicillium saksenae</name>
    <dbReference type="NCBI Taxonomy" id="468837"/>
    <lineage>
        <taxon>Eukaryota</taxon>
        <taxon>Fungi</taxon>
        <taxon>Dikarya</taxon>
        <taxon>Ascomycota</taxon>
        <taxon>Pezizomycotina</taxon>
        <taxon>Sordariomycetes</taxon>
        <taxon>Hypocreomycetidae</taxon>
        <taxon>Hypocreales</taxon>
        <taxon>Cordycipitaceae</taxon>
        <taxon>Lecanicillium</taxon>
    </lineage>
</organism>
<comment type="caution">
    <text evidence="1">The sequence shown here is derived from an EMBL/GenBank/DDBJ whole genome shotgun (WGS) entry which is preliminary data.</text>
</comment>
<proteinExistence type="predicted"/>
<reference evidence="1" key="1">
    <citation type="submission" date="2022-07" db="EMBL/GenBank/DDBJ databases">
        <title>Genome Sequence of Lecanicillium saksenae.</title>
        <authorList>
            <person name="Buettner E."/>
        </authorList>
    </citation>
    <scope>NUCLEOTIDE SEQUENCE</scope>
    <source>
        <strain evidence="1">VT-O1</strain>
    </source>
</reference>
<accession>A0ACC1QUQ4</accession>
<sequence length="143" mass="14589">MLVALCAADYHIQYASLPSTAVCLEGESEAGAALTKGGDEVGRVGGLGLDIIPQPVGVVAGVFLAAGHGTGLTLGQDVIRQLHAGITWINTWGESPAEMPVGGWKMSGIGLENGEEGIRAYMRTKSTLVQLGKGAAAGLFAKL</sequence>
<gene>
    <name evidence="1" type="ORF">NLG97_g5536</name>
</gene>
<keyword evidence="2" id="KW-1185">Reference proteome</keyword>
<dbReference type="EMBL" id="JANAKD010000633">
    <property type="protein sequence ID" value="KAJ3491743.1"/>
    <property type="molecule type" value="Genomic_DNA"/>
</dbReference>